<reference evidence="19" key="4">
    <citation type="submission" date="2025-09" db="UniProtKB">
        <authorList>
            <consortium name="Ensembl"/>
        </authorList>
    </citation>
    <scope>IDENTIFICATION</scope>
</reference>
<dbReference type="PROSITE" id="PS00280">
    <property type="entry name" value="BPTI_KUNITZ_1"/>
    <property type="match status" value="1"/>
</dbReference>
<feature type="compositionally biased region" description="Basic and acidic residues" evidence="15">
    <location>
        <begin position="736"/>
        <end position="757"/>
    </location>
</feature>
<evidence type="ECO:0000256" key="16">
    <source>
        <dbReference type="SAM" id="SignalP"/>
    </source>
</evidence>
<dbReference type="CTD" id="555428"/>
<evidence type="ECO:0000256" key="15">
    <source>
        <dbReference type="SAM" id="MobiDB-lite"/>
    </source>
</evidence>
<dbReference type="SMART" id="SM00131">
    <property type="entry name" value="KU"/>
    <property type="match status" value="1"/>
</dbReference>
<dbReference type="FunFam" id="3.40.50.410:FF:000051">
    <property type="entry name" value="Collagen type XXVIII alpha 1 chain"/>
    <property type="match status" value="1"/>
</dbReference>
<feature type="region of interest" description="Disordered" evidence="15">
    <location>
        <begin position="248"/>
        <end position="776"/>
    </location>
</feature>
<feature type="compositionally biased region" description="Pro residues" evidence="15">
    <location>
        <begin position="466"/>
        <end position="475"/>
    </location>
</feature>
<keyword evidence="9" id="KW-0722">Serine protease inhibitor</keyword>
<dbReference type="KEGG" id="els:105012378"/>
<keyword evidence="8" id="KW-0130">Cell adhesion</keyword>
<evidence type="ECO:0000256" key="2">
    <source>
        <dbReference type="ARBA" id="ARBA00022525"/>
    </source>
</evidence>
<dbReference type="InterPro" id="IPR036880">
    <property type="entry name" value="Kunitz_BPTI_sf"/>
</dbReference>
<name>A0A3P8Z7H7_ESOLU</name>
<dbReference type="Bgee" id="ENSELUG00000000986">
    <property type="expression patterns" value="Expressed in camera-type eye and 1 other cell type or tissue"/>
</dbReference>
<evidence type="ECO:0000256" key="4">
    <source>
        <dbReference type="ARBA" id="ARBA00022690"/>
    </source>
</evidence>
<dbReference type="InterPro" id="IPR002223">
    <property type="entry name" value="Kunitz_BPTI"/>
</dbReference>
<reference evidence="19" key="2">
    <citation type="submission" date="2020-02" db="EMBL/GenBank/DDBJ databases">
        <title>Esox lucius (northern pike) genome, fEsoLuc1, primary haplotype.</title>
        <authorList>
            <person name="Myers G."/>
            <person name="Karagic N."/>
            <person name="Meyer A."/>
            <person name="Pippel M."/>
            <person name="Reichard M."/>
            <person name="Winkler S."/>
            <person name="Tracey A."/>
            <person name="Sims Y."/>
            <person name="Howe K."/>
            <person name="Rhie A."/>
            <person name="Formenti G."/>
            <person name="Durbin R."/>
            <person name="Fedrigo O."/>
            <person name="Jarvis E.D."/>
        </authorList>
    </citation>
    <scope>NUCLEOTIDE SEQUENCE [LARGE SCALE GENOMIC DNA]</scope>
</reference>
<feature type="compositionally biased region" description="Low complexity" evidence="15">
    <location>
        <begin position="715"/>
        <end position="725"/>
    </location>
</feature>
<keyword evidence="4" id="KW-0646">Protease inhibitor</keyword>
<evidence type="ECO:0000313" key="20">
    <source>
        <dbReference type="Proteomes" id="UP000265140"/>
    </source>
</evidence>
<dbReference type="Pfam" id="PF00014">
    <property type="entry name" value="Kunitz_BPTI"/>
    <property type="match status" value="1"/>
</dbReference>
<feature type="compositionally biased region" description="Gly residues" evidence="15">
    <location>
        <begin position="329"/>
        <end position="338"/>
    </location>
</feature>
<reference evidence="20" key="1">
    <citation type="journal article" date="2014" name="PLoS ONE">
        <title>The genome and linkage map of the northern pike (Esox lucius): conserved synteny revealed between the salmonid sister group and the Neoteleostei.</title>
        <authorList>
            <person name="Rondeau E.B."/>
            <person name="Minkley D.R."/>
            <person name="Leong J.S."/>
            <person name="Messmer A.M."/>
            <person name="Jantzen J.R."/>
            <person name="von Schalburg K.R."/>
            <person name="Lemon C."/>
            <person name="Bird N.H."/>
            <person name="Koop B.F."/>
        </authorList>
    </citation>
    <scope>NUCLEOTIDE SEQUENCE</scope>
</reference>
<feature type="compositionally biased region" description="Low complexity" evidence="15">
    <location>
        <begin position="563"/>
        <end position="589"/>
    </location>
</feature>
<feature type="region of interest" description="Disordered" evidence="15">
    <location>
        <begin position="1085"/>
        <end position="1132"/>
    </location>
</feature>
<sequence>MWKVVELTLFMVALMHSARCQGRTKKGQRDDNQVIQNKGKILICPVEIMFIVDSSEKAKVLLFEKQKDFVLRFSTRLMQVQAAGWRLRLRLAVIQYSSSVSLEHNFRDWQDVDVFQSRVASMTYIGHGTYSAYAVTNSTQVFSRETAANSLRVALLMTDGVDHPRSPSAVTAAAEAKNHNIRLFTIGLSGLPRDGPANARLRSIASAPPHQHVFSLTDRLLEDKLFRELSKIVNTGCPQPKSCLCDKGERGPPGIPGKTGQPGANSPPGPKGYRGEPGVNGRPGIEGIEGRPGSRGEKGERGECGAPGIKGDQGPEGPPGPRGTRGEQGPSGGPGDQGPEGPAGSKGDRGLVGVTGPPGDTGVGFPGPKGDKGNQGSPGSSGPMGMGEPGLPGPIGAPGVQGTQGFPGEGVPGPKGDRGYEGPKGIRGTPGSGIKGDKGNTGDPGLPGLVGFPGAGIQGEKGDPGLPGPSGPRGPPGLGIVGPKGDQGFPGEHGPQGERGLGEPGAKGEPGPDGSSGIPGIPGEDGAVGPKGEMGSLGLRGTEGAPGKGFPGEKGDRGDRGLRGLPGSPGLAGPAGAKGEPGSFGMMGVPGPPGRGLPGSKGDAGPVGQPGPVGEPGVGISGPKGERGNPGPVGPPGVKGDSQPGPQGLPGLPGQQGEMGVEGKGLPGPKGDRGSSGPPGQTGQPGIGGLGLKGPVGQPGPPGPPGIPGEGIQGPKGESGFQGPVGPRGPPGDGFPGEKGERGIVGDRGKKGDKGDFGEPGSSGLMGPSGGKGEPGLTKEEVIRIIREICGCGLKCRESPLELVFVIDSSESVGPENFEVVKDFVNALIDRVSVSREASRVGVVLYSHVDVVVVSLKQQSSQNNIKAAVRNMPYLGEGTFTGSAIQTANQLFQAARPGVRKVAVVITDGQTDRRDAIQPEEAAREAHAAGTEVFVIGVVNKKDPMYAEFQAEMTAVASDPDEEHLYLIDDFMMLPSLESKLLNQICERDDGTLFIPNFLGPPAYGKTASTPLTTPPPVVNRKVSGRPDSEDEYKRPGPMTSATESTPTSQSPEPPGFSENEIDSRKTALVFEVPLNKFPDVIAAKSGGQEGKQRTPVISMVGPQTPRNRLYAPETTQPPPPQTKPSPPQRPDVFVPVAGCRQPLDQGPCRQYVVRWYYDPEANACAQFWYGGCQGNGNQFKSEAQCKSSCVRT</sequence>
<dbReference type="GO" id="GO:0005581">
    <property type="term" value="C:collagen trimer"/>
    <property type="evidence" value="ECO:0007669"/>
    <property type="project" value="UniProtKB-KW"/>
</dbReference>
<evidence type="ECO:0000259" key="18">
    <source>
        <dbReference type="PROSITE" id="PS50279"/>
    </source>
</evidence>
<dbReference type="PRINTS" id="PR00453">
    <property type="entry name" value="VWFADOMAIN"/>
</dbReference>
<feature type="domain" description="BPTI/Kunitz inhibitor" evidence="18">
    <location>
        <begin position="1140"/>
        <end position="1190"/>
    </location>
</feature>
<dbReference type="GO" id="GO:0004867">
    <property type="term" value="F:serine-type endopeptidase inhibitor activity"/>
    <property type="evidence" value="ECO:0007669"/>
    <property type="project" value="UniProtKB-KW"/>
</dbReference>
<dbReference type="PANTHER" id="PTHR37456">
    <property type="entry name" value="SI:CH211-266K2.1"/>
    <property type="match status" value="1"/>
</dbReference>
<dbReference type="GeneTree" id="ENSGT00940000163195"/>
<dbReference type="Pfam" id="PF00092">
    <property type="entry name" value="VWA"/>
    <property type="match status" value="2"/>
</dbReference>
<dbReference type="Proteomes" id="UP000265140">
    <property type="component" value="Chromosome 10"/>
</dbReference>
<dbReference type="Ensembl" id="ENSELUT00000035884.3">
    <property type="protein sequence ID" value="ENSELUP00000024438.2"/>
    <property type="gene ID" value="ENSELUG00000000986.3"/>
</dbReference>
<evidence type="ECO:0000256" key="14">
    <source>
        <dbReference type="ARBA" id="ARBA00070674"/>
    </source>
</evidence>
<feature type="compositionally biased region" description="Pro residues" evidence="15">
    <location>
        <begin position="1116"/>
        <end position="1130"/>
    </location>
</feature>
<dbReference type="OMA" id="ILICPVE"/>
<feature type="compositionally biased region" description="Low complexity" evidence="15">
    <location>
        <begin position="512"/>
        <end position="525"/>
    </location>
</feature>
<dbReference type="InParanoid" id="A0A3P8Z7H7"/>
<evidence type="ECO:0000256" key="7">
    <source>
        <dbReference type="ARBA" id="ARBA00022869"/>
    </source>
</evidence>
<feature type="compositionally biased region" description="Low complexity" evidence="15">
    <location>
        <begin position="600"/>
        <end position="612"/>
    </location>
</feature>
<protein>
    <recommendedName>
        <fullName evidence="14">Collagen alpha-1(XXVIII) chain</fullName>
    </recommendedName>
</protein>
<dbReference type="AlphaFoldDB" id="A0A3P8Z7H7"/>
<dbReference type="PANTHER" id="PTHR37456:SF6">
    <property type="entry name" value="COLLAGEN ALPHA-1(XXIII) CHAIN-LIKE ISOFORM X2"/>
    <property type="match status" value="1"/>
</dbReference>
<dbReference type="OrthoDB" id="687730at2759"/>
<keyword evidence="3" id="KW-0272">Extracellular matrix</keyword>
<evidence type="ECO:0000256" key="5">
    <source>
        <dbReference type="ARBA" id="ARBA00022729"/>
    </source>
</evidence>
<dbReference type="CDD" id="cd22628">
    <property type="entry name" value="Kunitz_collagen_alpha1_XXVIII"/>
    <property type="match status" value="1"/>
</dbReference>
<feature type="signal peptide" evidence="16">
    <location>
        <begin position="1"/>
        <end position="20"/>
    </location>
</feature>
<dbReference type="InterPro" id="IPR036465">
    <property type="entry name" value="vWFA_dom_sf"/>
</dbReference>
<feature type="compositionally biased region" description="Low complexity" evidence="15">
    <location>
        <begin position="1040"/>
        <end position="1051"/>
    </location>
</feature>
<evidence type="ECO:0000256" key="8">
    <source>
        <dbReference type="ARBA" id="ARBA00022889"/>
    </source>
</evidence>
<dbReference type="SMART" id="SM00327">
    <property type="entry name" value="VWA"/>
    <property type="match status" value="2"/>
</dbReference>
<dbReference type="FunFam" id="3.40.50.410:FF:000003">
    <property type="entry name" value="Collagen type VI alpha 3 chain"/>
    <property type="match status" value="1"/>
</dbReference>
<comment type="subcellular location">
    <subcellularLocation>
        <location evidence="1">Secreted</location>
        <location evidence="1">Extracellular space</location>
        <location evidence="1">Extracellular matrix</location>
        <location evidence="1">Basement membrane</location>
    </subcellularLocation>
</comment>
<dbReference type="GO" id="GO:0005604">
    <property type="term" value="C:basement membrane"/>
    <property type="evidence" value="ECO:0007669"/>
    <property type="project" value="UniProtKB-SubCell"/>
</dbReference>
<keyword evidence="5 16" id="KW-0732">Signal</keyword>
<feature type="compositionally biased region" description="Basic and acidic residues" evidence="15">
    <location>
        <begin position="551"/>
        <end position="562"/>
    </location>
</feature>
<evidence type="ECO:0000313" key="19">
    <source>
        <dbReference type="Ensembl" id="ENSELUP00000024438.2"/>
    </source>
</evidence>
<dbReference type="GO" id="GO:0007155">
    <property type="term" value="P:cell adhesion"/>
    <property type="evidence" value="ECO:0007669"/>
    <property type="project" value="UniProtKB-KW"/>
</dbReference>
<evidence type="ECO:0000256" key="3">
    <source>
        <dbReference type="ARBA" id="ARBA00022530"/>
    </source>
</evidence>
<evidence type="ECO:0000256" key="13">
    <source>
        <dbReference type="ARBA" id="ARBA00061466"/>
    </source>
</evidence>
<feature type="compositionally biased region" description="Gly residues" evidence="15">
    <location>
        <begin position="683"/>
        <end position="694"/>
    </location>
</feature>
<dbReference type="InterPro" id="IPR008160">
    <property type="entry name" value="Collagen"/>
</dbReference>
<comment type="function">
    <text evidence="12">May act as a cell-binding protein.</text>
</comment>
<feature type="compositionally biased region" description="Basic and acidic residues" evidence="15">
    <location>
        <begin position="1025"/>
        <end position="1035"/>
    </location>
</feature>
<keyword evidence="20" id="KW-1185">Reference proteome</keyword>
<evidence type="ECO:0000256" key="6">
    <source>
        <dbReference type="ARBA" id="ARBA00022737"/>
    </source>
</evidence>
<dbReference type="FunFam" id="4.10.410.10:FF:000020">
    <property type="entry name" value="Collagen, type VI, alpha 3"/>
    <property type="match status" value="1"/>
</dbReference>
<organism evidence="19 20">
    <name type="scientific">Esox lucius</name>
    <name type="common">Northern pike</name>
    <dbReference type="NCBI Taxonomy" id="8010"/>
    <lineage>
        <taxon>Eukaryota</taxon>
        <taxon>Metazoa</taxon>
        <taxon>Chordata</taxon>
        <taxon>Craniata</taxon>
        <taxon>Vertebrata</taxon>
        <taxon>Euteleostomi</taxon>
        <taxon>Actinopterygii</taxon>
        <taxon>Neopterygii</taxon>
        <taxon>Teleostei</taxon>
        <taxon>Protacanthopterygii</taxon>
        <taxon>Esociformes</taxon>
        <taxon>Esocidae</taxon>
        <taxon>Esox</taxon>
    </lineage>
</organism>
<reference evidence="19" key="3">
    <citation type="submission" date="2025-08" db="UniProtKB">
        <authorList>
            <consortium name="Ensembl"/>
        </authorList>
    </citation>
    <scope>IDENTIFICATION</scope>
</reference>
<evidence type="ECO:0000256" key="12">
    <source>
        <dbReference type="ARBA" id="ARBA00058139"/>
    </source>
</evidence>
<keyword evidence="7" id="KW-0084">Basement membrane</keyword>
<keyword evidence="6" id="KW-0677">Repeat</keyword>
<feature type="domain" description="VWFA" evidence="17">
    <location>
        <begin position="802"/>
        <end position="985"/>
    </location>
</feature>
<dbReference type="InterPro" id="IPR050938">
    <property type="entry name" value="Collagen_Structural_Proteins"/>
</dbReference>
<keyword evidence="11" id="KW-1015">Disulfide bond</keyword>
<dbReference type="RefSeq" id="XP_010871477.2">
    <property type="nucleotide sequence ID" value="XM_010873175.3"/>
</dbReference>
<keyword evidence="2" id="KW-0964">Secreted</keyword>
<feature type="region of interest" description="Disordered" evidence="15">
    <location>
        <begin position="1006"/>
        <end position="1060"/>
    </location>
</feature>
<evidence type="ECO:0000256" key="9">
    <source>
        <dbReference type="ARBA" id="ARBA00022900"/>
    </source>
</evidence>
<dbReference type="RefSeq" id="XP_034150561.1">
    <property type="nucleotide sequence ID" value="XM_034294670.1"/>
</dbReference>
<dbReference type="InterPro" id="IPR002035">
    <property type="entry name" value="VWF_A"/>
</dbReference>
<feature type="compositionally biased region" description="Pro residues" evidence="15">
    <location>
        <begin position="698"/>
        <end position="707"/>
    </location>
</feature>
<dbReference type="Gene3D" id="4.10.410.10">
    <property type="entry name" value="Pancreatic trypsin inhibitor Kunitz domain"/>
    <property type="match status" value="1"/>
</dbReference>
<dbReference type="Pfam" id="PF01391">
    <property type="entry name" value="Collagen"/>
    <property type="match status" value="2"/>
</dbReference>
<dbReference type="GeneID" id="105012378"/>
<dbReference type="PRINTS" id="PR00759">
    <property type="entry name" value="BASICPTASE"/>
</dbReference>
<dbReference type="Gene3D" id="3.40.50.410">
    <property type="entry name" value="von Willebrand factor, type A domain"/>
    <property type="match status" value="2"/>
</dbReference>
<dbReference type="InterPro" id="IPR020901">
    <property type="entry name" value="Prtase_inh_Kunz-CS"/>
</dbReference>
<dbReference type="PROSITE" id="PS50234">
    <property type="entry name" value="VWFA"/>
    <property type="match status" value="2"/>
</dbReference>
<evidence type="ECO:0000256" key="11">
    <source>
        <dbReference type="ARBA" id="ARBA00023157"/>
    </source>
</evidence>
<feature type="chain" id="PRO_5044335444" description="Collagen alpha-1(XXVIII) chain" evidence="16">
    <location>
        <begin position="21"/>
        <end position="1193"/>
    </location>
</feature>
<comment type="similarity">
    <text evidence="13">Belongs to the VWA-containing collagen family.</text>
</comment>
<feature type="domain" description="VWFA" evidence="17">
    <location>
        <begin position="47"/>
        <end position="229"/>
    </location>
</feature>
<dbReference type="PROSITE" id="PS50279">
    <property type="entry name" value="BPTI_KUNITZ_2"/>
    <property type="match status" value="1"/>
</dbReference>
<proteinExistence type="inferred from homology"/>
<dbReference type="SUPFAM" id="SSF53300">
    <property type="entry name" value="vWA-like"/>
    <property type="match status" value="2"/>
</dbReference>
<accession>A0A3P8Z7H7</accession>
<evidence type="ECO:0000259" key="17">
    <source>
        <dbReference type="PROSITE" id="PS50234"/>
    </source>
</evidence>
<dbReference type="CDD" id="cd01450">
    <property type="entry name" value="vWFA_subfamily_ECM"/>
    <property type="match status" value="1"/>
</dbReference>
<evidence type="ECO:0000256" key="1">
    <source>
        <dbReference type="ARBA" id="ARBA00004302"/>
    </source>
</evidence>
<keyword evidence="10" id="KW-0176">Collagen</keyword>
<feature type="compositionally biased region" description="Basic and acidic residues" evidence="15">
    <location>
        <begin position="288"/>
        <end position="303"/>
    </location>
</feature>
<feature type="compositionally biased region" description="Low complexity" evidence="15">
    <location>
        <begin position="643"/>
        <end position="656"/>
    </location>
</feature>
<evidence type="ECO:0000256" key="10">
    <source>
        <dbReference type="ARBA" id="ARBA00023119"/>
    </source>
</evidence>
<dbReference type="SUPFAM" id="SSF57362">
    <property type="entry name" value="BPTI-like"/>
    <property type="match status" value="1"/>
</dbReference>